<evidence type="ECO:0000256" key="3">
    <source>
        <dbReference type="ARBA" id="ARBA00022723"/>
    </source>
</evidence>
<keyword evidence="4" id="KW-0862">Zinc</keyword>
<accession>A0A0D2B3D6</accession>
<organism evidence="8 9">
    <name type="scientific">Verruconis gallopava</name>
    <dbReference type="NCBI Taxonomy" id="253628"/>
    <lineage>
        <taxon>Eukaryota</taxon>
        <taxon>Fungi</taxon>
        <taxon>Dikarya</taxon>
        <taxon>Ascomycota</taxon>
        <taxon>Pezizomycotina</taxon>
        <taxon>Dothideomycetes</taxon>
        <taxon>Pleosporomycetidae</taxon>
        <taxon>Venturiales</taxon>
        <taxon>Sympoventuriaceae</taxon>
        <taxon>Verruconis</taxon>
    </lineage>
</organism>
<gene>
    <name evidence="8" type="ORF">PV09_03008</name>
</gene>
<sequence length="405" mass="44099">MYILSLDSRIEYAYQCSNVYGFCKSNAVMSASNVLPTTHKALVQEVKTHPLELKQVPTPKPTPGSAILRIVSVPVISYAREVYDGTRSSYVYPTPLIPGPSAIGRVVAVGPDAVKLKEGDLVFIDCLIRGRDDNEALFLLGLTEGGTEGSRKLMHGEWRDGTFAKYAKVPLENCFVLDEKRLCGPKEQGGLCYEIDELGWILQGIVPYGGLRSIGLQAGETVIIAPATGGFGSAAVIVALAMGAKVIAMGRNTSKLDRVKSLNPEQVAVVAITGNVEDEVAALRKHGRIDAFFDISPAAAQKSTHFKSAMLALRHGGRVSLMGGLLDDLPVPHRYIMRFDITLKGKWMYTRDDIFALLQMLNFGILNIKDLVKVVGKYGLEEWKEAFDLAHKRGGELGQLVVLNP</sequence>
<evidence type="ECO:0000259" key="7">
    <source>
        <dbReference type="Pfam" id="PF08240"/>
    </source>
</evidence>
<proteinExistence type="inferred from homology"/>
<evidence type="ECO:0000256" key="2">
    <source>
        <dbReference type="ARBA" id="ARBA00008072"/>
    </source>
</evidence>
<dbReference type="RefSeq" id="XP_016215668.1">
    <property type="nucleotide sequence ID" value="XM_016356145.1"/>
</dbReference>
<dbReference type="CDD" id="cd05188">
    <property type="entry name" value="MDR"/>
    <property type="match status" value="1"/>
</dbReference>
<dbReference type="PANTHER" id="PTHR43350:SF17">
    <property type="entry name" value="NAD-DEPENDENT ALCOHOL DEHYDROGENASE"/>
    <property type="match status" value="1"/>
</dbReference>
<dbReference type="SUPFAM" id="SSF51735">
    <property type="entry name" value="NAD(P)-binding Rossmann-fold domains"/>
    <property type="match status" value="1"/>
</dbReference>
<evidence type="ECO:0000256" key="4">
    <source>
        <dbReference type="ARBA" id="ARBA00022833"/>
    </source>
</evidence>
<dbReference type="EMBL" id="KN847536">
    <property type="protein sequence ID" value="KIW05799.1"/>
    <property type="molecule type" value="Genomic_DNA"/>
</dbReference>
<evidence type="ECO:0008006" key="10">
    <source>
        <dbReference type="Google" id="ProtNLM"/>
    </source>
</evidence>
<dbReference type="InterPro" id="IPR013149">
    <property type="entry name" value="ADH-like_C"/>
</dbReference>
<evidence type="ECO:0000313" key="8">
    <source>
        <dbReference type="EMBL" id="KIW05799.1"/>
    </source>
</evidence>
<dbReference type="Gene3D" id="3.40.50.720">
    <property type="entry name" value="NAD(P)-binding Rossmann-like Domain"/>
    <property type="match status" value="1"/>
</dbReference>
<dbReference type="InParanoid" id="A0A0D2B3D6"/>
<protein>
    <recommendedName>
        <fullName evidence="10">Alcohol dehydrogenase-like C-terminal domain-containing protein</fullName>
    </recommendedName>
</protein>
<evidence type="ECO:0000256" key="1">
    <source>
        <dbReference type="ARBA" id="ARBA00001947"/>
    </source>
</evidence>
<dbReference type="VEuPathDB" id="FungiDB:PV09_03008"/>
<comment type="similarity">
    <text evidence="2">Belongs to the zinc-containing alcohol dehydrogenase family.</text>
</comment>
<keyword evidence="9" id="KW-1185">Reference proteome</keyword>
<dbReference type="InterPro" id="IPR011032">
    <property type="entry name" value="GroES-like_sf"/>
</dbReference>
<dbReference type="SUPFAM" id="SSF50129">
    <property type="entry name" value="GroES-like"/>
    <property type="match status" value="1"/>
</dbReference>
<dbReference type="HOGENOM" id="CLU_026673_0_0_1"/>
<dbReference type="PANTHER" id="PTHR43350">
    <property type="entry name" value="NAD-DEPENDENT ALCOHOL DEHYDROGENASE"/>
    <property type="match status" value="1"/>
</dbReference>
<dbReference type="OrthoDB" id="5407715at2759"/>
<dbReference type="Gene3D" id="3.90.180.10">
    <property type="entry name" value="Medium-chain alcohol dehydrogenases, catalytic domain"/>
    <property type="match status" value="1"/>
</dbReference>
<comment type="cofactor">
    <cofactor evidence="1">
        <name>Zn(2+)</name>
        <dbReference type="ChEBI" id="CHEBI:29105"/>
    </cofactor>
</comment>
<reference evidence="8 9" key="1">
    <citation type="submission" date="2015-01" db="EMBL/GenBank/DDBJ databases">
        <title>The Genome Sequence of Ochroconis gallopava CBS43764.</title>
        <authorList>
            <consortium name="The Broad Institute Genomics Platform"/>
            <person name="Cuomo C."/>
            <person name="de Hoog S."/>
            <person name="Gorbushina A."/>
            <person name="Stielow B."/>
            <person name="Teixiera M."/>
            <person name="Abouelleil A."/>
            <person name="Chapman S.B."/>
            <person name="Priest M."/>
            <person name="Young S.K."/>
            <person name="Wortman J."/>
            <person name="Nusbaum C."/>
            <person name="Birren B."/>
        </authorList>
    </citation>
    <scope>NUCLEOTIDE SEQUENCE [LARGE SCALE GENOMIC DNA]</scope>
    <source>
        <strain evidence="8 9">CBS 43764</strain>
    </source>
</reference>
<evidence type="ECO:0000313" key="9">
    <source>
        <dbReference type="Proteomes" id="UP000053259"/>
    </source>
</evidence>
<dbReference type="AlphaFoldDB" id="A0A0D2B3D6"/>
<dbReference type="Proteomes" id="UP000053259">
    <property type="component" value="Unassembled WGS sequence"/>
</dbReference>
<feature type="domain" description="Alcohol dehydrogenase-like C-terminal" evidence="6">
    <location>
        <begin position="231"/>
        <end position="361"/>
    </location>
</feature>
<dbReference type="STRING" id="253628.A0A0D2B3D6"/>
<dbReference type="InterPro" id="IPR036291">
    <property type="entry name" value="NAD(P)-bd_dom_sf"/>
</dbReference>
<evidence type="ECO:0000259" key="6">
    <source>
        <dbReference type="Pfam" id="PF00107"/>
    </source>
</evidence>
<keyword evidence="5" id="KW-0560">Oxidoreductase</keyword>
<name>A0A0D2B3D6_9PEZI</name>
<dbReference type="Pfam" id="PF00107">
    <property type="entry name" value="ADH_zinc_N"/>
    <property type="match status" value="1"/>
</dbReference>
<dbReference type="GO" id="GO:0016491">
    <property type="term" value="F:oxidoreductase activity"/>
    <property type="evidence" value="ECO:0007669"/>
    <property type="project" value="UniProtKB-KW"/>
</dbReference>
<dbReference type="InterPro" id="IPR013154">
    <property type="entry name" value="ADH-like_N"/>
</dbReference>
<dbReference type="GeneID" id="27310981"/>
<dbReference type="GO" id="GO:0046872">
    <property type="term" value="F:metal ion binding"/>
    <property type="evidence" value="ECO:0007669"/>
    <property type="project" value="UniProtKB-KW"/>
</dbReference>
<keyword evidence="3" id="KW-0479">Metal-binding</keyword>
<feature type="domain" description="Alcohol dehydrogenase-like N-terminal" evidence="7">
    <location>
        <begin position="64"/>
        <end position="177"/>
    </location>
</feature>
<evidence type="ECO:0000256" key="5">
    <source>
        <dbReference type="ARBA" id="ARBA00023002"/>
    </source>
</evidence>
<dbReference type="Pfam" id="PF08240">
    <property type="entry name" value="ADH_N"/>
    <property type="match status" value="1"/>
</dbReference>